<organism evidence="11 12">
    <name type="scientific">Candidatus Iainarchaeum sp</name>
    <dbReference type="NCBI Taxonomy" id="3101447"/>
    <lineage>
        <taxon>Archaea</taxon>
        <taxon>Candidatus Iainarchaeota</taxon>
        <taxon>Candidatus Iainarchaeia</taxon>
        <taxon>Candidatus Iainarchaeales</taxon>
        <taxon>Candidatus Iainarchaeaceae</taxon>
        <taxon>Candidatus Iainarchaeum</taxon>
    </lineage>
</organism>
<dbReference type="GO" id="GO:0065002">
    <property type="term" value="P:intracellular protein transmembrane transport"/>
    <property type="evidence" value="ECO:0007669"/>
    <property type="project" value="UniProtKB-UniRule"/>
</dbReference>
<comment type="caution">
    <text evidence="11">The sequence shown here is derived from an EMBL/GenBank/DDBJ whole genome shotgun (WGS) entry which is preliminary data.</text>
</comment>
<dbReference type="GO" id="GO:0005886">
    <property type="term" value="C:plasma membrane"/>
    <property type="evidence" value="ECO:0007669"/>
    <property type="project" value="UniProtKB-SubCell"/>
</dbReference>
<comment type="similarity">
    <text evidence="9">Belongs to the SecD/SecF family. SecF subfamily.</text>
</comment>
<dbReference type="Pfam" id="PF02355">
    <property type="entry name" value="SecD_SecF_C"/>
    <property type="match status" value="1"/>
</dbReference>
<reference evidence="11" key="1">
    <citation type="submission" date="2020-07" db="EMBL/GenBank/DDBJ databases">
        <title>Huge and variable diversity of episymbiotic CPR bacteria and DPANN archaea in groundwater ecosystems.</title>
        <authorList>
            <person name="He C.Y."/>
            <person name="Keren R."/>
            <person name="Whittaker M."/>
            <person name="Farag I.F."/>
            <person name="Doudna J."/>
            <person name="Cate J.H.D."/>
            <person name="Banfield J.F."/>
        </authorList>
    </citation>
    <scope>NUCLEOTIDE SEQUENCE</scope>
    <source>
        <strain evidence="11">NC_groundwater_1296_Ag_S-0.2um_52_80</strain>
    </source>
</reference>
<protein>
    <recommendedName>
        <fullName evidence="9">Protein-export membrane protein SecF</fullName>
    </recommendedName>
</protein>
<keyword evidence="5 9" id="KW-0653">Protein transport</keyword>
<name>A0A8T3YLV0_9ARCH</name>
<feature type="transmembrane region" description="Helical" evidence="9">
    <location>
        <begin position="193"/>
        <end position="216"/>
    </location>
</feature>
<evidence type="ECO:0000256" key="7">
    <source>
        <dbReference type="ARBA" id="ARBA00023010"/>
    </source>
</evidence>
<keyword evidence="6 9" id="KW-1133">Transmembrane helix</keyword>
<comment type="subunit">
    <text evidence="9">Part of the protein translocation apparatus. Forms a complex with SecD.</text>
</comment>
<feature type="transmembrane region" description="Helical" evidence="9">
    <location>
        <begin position="223"/>
        <end position="243"/>
    </location>
</feature>
<dbReference type="Gene3D" id="1.20.1640.10">
    <property type="entry name" value="Multidrug efflux transporter AcrB transmembrane domain"/>
    <property type="match status" value="1"/>
</dbReference>
<feature type="domain" description="Protein export membrane protein SecD/SecF C-terminal" evidence="10">
    <location>
        <begin position="181"/>
        <end position="348"/>
    </location>
</feature>
<evidence type="ECO:0000313" key="12">
    <source>
        <dbReference type="Proteomes" id="UP000732298"/>
    </source>
</evidence>
<dbReference type="InterPro" id="IPR022646">
    <property type="entry name" value="SecD/SecF_CS"/>
</dbReference>
<comment type="function">
    <text evidence="9">Involved in protein export.</text>
</comment>
<dbReference type="Proteomes" id="UP000732298">
    <property type="component" value="Unassembled WGS sequence"/>
</dbReference>
<dbReference type="InterPro" id="IPR022813">
    <property type="entry name" value="SecD/SecF_arch_bac"/>
</dbReference>
<feature type="transmembrane region" description="Helical" evidence="9">
    <location>
        <begin position="290"/>
        <end position="312"/>
    </location>
</feature>
<dbReference type="GO" id="GO:0006605">
    <property type="term" value="P:protein targeting"/>
    <property type="evidence" value="ECO:0007669"/>
    <property type="project" value="UniProtKB-UniRule"/>
</dbReference>
<evidence type="ECO:0000256" key="2">
    <source>
        <dbReference type="ARBA" id="ARBA00022448"/>
    </source>
</evidence>
<dbReference type="SUPFAM" id="SSF82866">
    <property type="entry name" value="Multidrug efflux transporter AcrB transmembrane domain"/>
    <property type="match status" value="1"/>
</dbReference>
<dbReference type="HAMAP" id="MF_01464_A">
    <property type="entry name" value="SecF_A"/>
    <property type="match status" value="1"/>
</dbReference>
<dbReference type="PANTHER" id="PTHR30081:SF8">
    <property type="entry name" value="PROTEIN TRANSLOCASE SUBUNIT SECF"/>
    <property type="match status" value="1"/>
</dbReference>
<gene>
    <name evidence="9" type="primary">secF</name>
    <name evidence="11" type="ORF">HY544_04625</name>
</gene>
<comment type="subcellular location">
    <subcellularLocation>
        <location evidence="1 9">Cell membrane</location>
        <topology evidence="1 9">Multi-pass membrane protein</topology>
    </subcellularLocation>
</comment>
<evidence type="ECO:0000256" key="3">
    <source>
        <dbReference type="ARBA" id="ARBA00022475"/>
    </source>
</evidence>
<keyword evidence="4 9" id="KW-0812">Transmembrane</keyword>
<sequence>MKINNFYEGEYKRYMLLPAALFIVFIVVIAFFPGIKQGIDLKGGTNIIVRADKALDTAVIRPVLEEKYSLTELQLGSVSSPTSNGLFIQFLEEKGLGEASRLFESARSSLAADPENAKSLALQSIAYSAKYHAVDDAAVLSPADAVAAAGTALGKAEESFQLGLQETIREAYGLGGDIAYQKREIRPSLGESFFGLAMLVTVLGFLGIVFVVFISFREFVPSAAIIAAIIFDIVGALAGMAIFQVPLSLTTIPALLMMIGYSVDTDILLTTRVLKRRDSNARQRAHDSMITGLTMTMATLAALAVMLTLSYYSQLQVIFEISAVLLFGIFADIIATWLMNAPMLLSYFEKKEAAR</sequence>
<evidence type="ECO:0000256" key="9">
    <source>
        <dbReference type="HAMAP-Rule" id="MF_01464"/>
    </source>
</evidence>
<keyword evidence="2 9" id="KW-0813">Transport</keyword>
<evidence type="ECO:0000256" key="5">
    <source>
        <dbReference type="ARBA" id="ARBA00022927"/>
    </source>
</evidence>
<keyword evidence="7 9" id="KW-0811">Translocation</keyword>
<keyword evidence="8 9" id="KW-0472">Membrane</keyword>
<proteinExistence type="inferred from homology"/>
<evidence type="ECO:0000256" key="8">
    <source>
        <dbReference type="ARBA" id="ARBA00023136"/>
    </source>
</evidence>
<dbReference type="InterPro" id="IPR024921">
    <property type="entry name" value="SecF_arc"/>
</dbReference>
<evidence type="ECO:0000256" key="6">
    <source>
        <dbReference type="ARBA" id="ARBA00022989"/>
    </source>
</evidence>
<dbReference type="EMBL" id="JACQPB010000041">
    <property type="protein sequence ID" value="MBI4210762.1"/>
    <property type="molecule type" value="Genomic_DNA"/>
</dbReference>
<feature type="transmembrane region" description="Helical" evidence="9">
    <location>
        <begin position="324"/>
        <end position="348"/>
    </location>
</feature>
<dbReference type="AlphaFoldDB" id="A0A8T3YLV0"/>
<accession>A0A8T3YLV0</accession>
<feature type="transmembrane region" description="Helical" evidence="9">
    <location>
        <begin position="14"/>
        <end position="35"/>
    </location>
</feature>
<evidence type="ECO:0000256" key="1">
    <source>
        <dbReference type="ARBA" id="ARBA00004651"/>
    </source>
</evidence>
<keyword evidence="3 9" id="KW-1003">Cell membrane</keyword>
<dbReference type="Pfam" id="PF07549">
    <property type="entry name" value="Sec_GG"/>
    <property type="match status" value="1"/>
</dbReference>
<feature type="transmembrane region" description="Helical" evidence="9">
    <location>
        <begin position="249"/>
        <end position="269"/>
    </location>
</feature>
<evidence type="ECO:0000259" key="10">
    <source>
        <dbReference type="Pfam" id="PF02355"/>
    </source>
</evidence>
<dbReference type="PANTHER" id="PTHR30081">
    <property type="entry name" value="PROTEIN-EXPORT MEMBRANE PROTEIN SEC"/>
    <property type="match status" value="1"/>
</dbReference>
<evidence type="ECO:0000313" key="11">
    <source>
        <dbReference type="EMBL" id="MBI4210762.1"/>
    </source>
</evidence>
<evidence type="ECO:0000256" key="4">
    <source>
        <dbReference type="ARBA" id="ARBA00022692"/>
    </source>
</evidence>
<dbReference type="InterPro" id="IPR048634">
    <property type="entry name" value="SecD_SecF_C"/>
</dbReference>